<gene>
    <name evidence="1" type="ORF">DPMN_100095</name>
</gene>
<comment type="caution">
    <text evidence="1">The sequence shown here is derived from an EMBL/GenBank/DDBJ whole genome shotgun (WGS) entry which is preliminary data.</text>
</comment>
<proteinExistence type="predicted"/>
<evidence type="ECO:0000313" key="2">
    <source>
        <dbReference type="Proteomes" id="UP000828390"/>
    </source>
</evidence>
<sequence length="80" mass="9249">MLEGVKQKVHEANECSRGTRHYLVLWDNLKLVNGSLYRSFKKADQQDAYLQLIVPRVLRKEEIRDAHDSVTAGHMGVKRT</sequence>
<protein>
    <recommendedName>
        <fullName evidence="3">Integrase zinc-binding domain-containing protein</fullName>
    </recommendedName>
</protein>
<reference evidence="1" key="2">
    <citation type="submission" date="2020-11" db="EMBL/GenBank/DDBJ databases">
        <authorList>
            <person name="McCartney M.A."/>
            <person name="Auch B."/>
            <person name="Kono T."/>
            <person name="Mallez S."/>
            <person name="Becker A."/>
            <person name="Gohl D.M."/>
            <person name="Silverstein K.A.T."/>
            <person name="Koren S."/>
            <person name="Bechman K.B."/>
            <person name="Herman A."/>
            <person name="Abrahante J.E."/>
            <person name="Garbe J."/>
        </authorList>
    </citation>
    <scope>NUCLEOTIDE SEQUENCE</scope>
    <source>
        <strain evidence="1">Duluth1</strain>
        <tissue evidence="1">Whole animal</tissue>
    </source>
</reference>
<accession>A0A9D4R7W2</accession>
<keyword evidence="2" id="KW-1185">Reference proteome</keyword>
<dbReference type="Gene3D" id="1.10.340.70">
    <property type="match status" value="1"/>
</dbReference>
<dbReference type="AlphaFoldDB" id="A0A9D4R7W2"/>
<dbReference type="EMBL" id="JAIWYP010000003">
    <property type="protein sequence ID" value="KAH3857488.1"/>
    <property type="molecule type" value="Genomic_DNA"/>
</dbReference>
<reference evidence="1" key="1">
    <citation type="journal article" date="2019" name="bioRxiv">
        <title>The Genome of the Zebra Mussel, Dreissena polymorpha: A Resource for Invasive Species Research.</title>
        <authorList>
            <person name="McCartney M.A."/>
            <person name="Auch B."/>
            <person name="Kono T."/>
            <person name="Mallez S."/>
            <person name="Zhang Y."/>
            <person name="Obille A."/>
            <person name="Becker A."/>
            <person name="Abrahante J.E."/>
            <person name="Garbe J."/>
            <person name="Badalamenti J.P."/>
            <person name="Herman A."/>
            <person name="Mangelson H."/>
            <person name="Liachko I."/>
            <person name="Sullivan S."/>
            <person name="Sone E.D."/>
            <person name="Koren S."/>
            <person name="Silverstein K.A.T."/>
            <person name="Beckman K.B."/>
            <person name="Gohl D.M."/>
        </authorList>
    </citation>
    <scope>NUCLEOTIDE SEQUENCE</scope>
    <source>
        <strain evidence="1">Duluth1</strain>
        <tissue evidence="1">Whole animal</tissue>
    </source>
</reference>
<dbReference type="Proteomes" id="UP000828390">
    <property type="component" value="Unassembled WGS sequence"/>
</dbReference>
<name>A0A9D4R7W2_DREPO</name>
<organism evidence="1 2">
    <name type="scientific">Dreissena polymorpha</name>
    <name type="common">Zebra mussel</name>
    <name type="synonym">Mytilus polymorpha</name>
    <dbReference type="NCBI Taxonomy" id="45954"/>
    <lineage>
        <taxon>Eukaryota</taxon>
        <taxon>Metazoa</taxon>
        <taxon>Spiralia</taxon>
        <taxon>Lophotrochozoa</taxon>
        <taxon>Mollusca</taxon>
        <taxon>Bivalvia</taxon>
        <taxon>Autobranchia</taxon>
        <taxon>Heteroconchia</taxon>
        <taxon>Euheterodonta</taxon>
        <taxon>Imparidentia</taxon>
        <taxon>Neoheterodontei</taxon>
        <taxon>Myida</taxon>
        <taxon>Dreissenoidea</taxon>
        <taxon>Dreissenidae</taxon>
        <taxon>Dreissena</taxon>
    </lineage>
</organism>
<evidence type="ECO:0008006" key="3">
    <source>
        <dbReference type="Google" id="ProtNLM"/>
    </source>
</evidence>
<evidence type="ECO:0000313" key="1">
    <source>
        <dbReference type="EMBL" id="KAH3857488.1"/>
    </source>
</evidence>